<reference evidence="1" key="1">
    <citation type="submission" date="2022-02" db="EMBL/GenBank/DDBJ databases">
        <title>Qipengyuania spongiae sp. nov., isolated from marine sponge.</title>
        <authorList>
            <person name="Li Z."/>
            <person name="Zhang M."/>
        </authorList>
    </citation>
    <scope>NUCLEOTIDE SEQUENCE</scope>
    <source>
        <strain evidence="1">PHS-Z21</strain>
    </source>
</reference>
<gene>
    <name evidence="1" type="ORF">L1F33_13115</name>
</gene>
<evidence type="ECO:0000313" key="2">
    <source>
        <dbReference type="Proteomes" id="UP001065265"/>
    </source>
</evidence>
<dbReference type="InterPro" id="IPR036188">
    <property type="entry name" value="FAD/NAD-bd_sf"/>
</dbReference>
<protein>
    <submittedName>
        <fullName evidence="1">Uncharacterized protein</fullName>
    </submittedName>
</protein>
<dbReference type="Gene3D" id="3.50.50.60">
    <property type="entry name" value="FAD/NAD(P)-binding domain"/>
    <property type="match status" value="1"/>
</dbReference>
<organism evidence="1 2">
    <name type="scientific">Qipengyuania spongiae</name>
    <dbReference type="NCBI Taxonomy" id="2909673"/>
    <lineage>
        <taxon>Bacteria</taxon>
        <taxon>Pseudomonadati</taxon>
        <taxon>Pseudomonadota</taxon>
        <taxon>Alphaproteobacteria</taxon>
        <taxon>Sphingomonadales</taxon>
        <taxon>Erythrobacteraceae</taxon>
        <taxon>Qipengyuania</taxon>
    </lineage>
</organism>
<proteinExistence type="predicted"/>
<dbReference type="Proteomes" id="UP001065265">
    <property type="component" value="Chromosome"/>
</dbReference>
<sequence length="311" mass="33104">MSWRTAAQLRELGCGPESLGAHRAQRLRLYAGDAVAETALVEPGFGLSRHALDTALRAAAVAAGTKLEIDRARSVAPGCVSGSRREWRSDAIFLATGKHDVRGAMRPRKNRDPALGLRVRLPAGSPASTPVGDAIELHLFPGGYAGIVVQEGGSTNICLALRKSLLGSAASDPWRLLDMLAEDNPHFARRMEGADHDLPIDTIAAVPYGWIARSSEAGLYRLGDQAAVIPSLAGEGMSIALASAEDAVEAYLAGVEAPQYQARFAHRARRPVGIAEAIWHLAEHRRIAAPATRLAGAAPWLTRAAMRLSRI</sequence>
<accession>A0ABY5T1E3</accession>
<dbReference type="SUPFAM" id="SSF51905">
    <property type="entry name" value="FAD/NAD(P)-binding domain"/>
    <property type="match status" value="1"/>
</dbReference>
<keyword evidence="2" id="KW-1185">Reference proteome</keyword>
<evidence type="ECO:0000313" key="1">
    <source>
        <dbReference type="EMBL" id="UVI39153.1"/>
    </source>
</evidence>
<name>A0ABY5T1E3_9SPHN</name>
<dbReference type="EMBL" id="CP092471">
    <property type="protein sequence ID" value="UVI39153.1"/>
    <property type="molecule type" value="Genomic_DNA"/>
</dbReference>